<keyword evidence="3 5" id="KW-0699">rRNA-binding</keyword>
<accession>A0AAE4VKG7</accession>
<dbReference type="InterPro" id="IPR005745">
    <property type="entry name" value="Ribosomal_uL14_bac-type"/>
</dbReference>
<dbReference type="GO" id="GO:0003735">
    <property type="term" value="F:structural constituent of ribosome"/>
    <property type="evidence" value="ECO:0007669"/>
    <property type="project" value="InterPro"/>
</dbReference>
<dbReference type="CDD" id="cd00337">
    <property type="entry name" value="Ribosomal_uL14"/>
    <property type="match status" value="1"/>
</dbReference>
<dbReference type="InterPro" id="IPR019972">
    <property type="entry name" value="Ribosomal_uL14_CS"/>
</dbReference>
<evidence type="ECO:0000256" key="4">
    <source>
        <dbReference type="RuleBase" id="RU003949"/>
    </source>
</evidence>
<comment type="function">
    <text evidence="3 5">Binds to 23S rRNA. Forms part of two intersubunit bridges in the 70S ribosome.</text>
</comment>
<dbReference type="AlphaFoldDB" id="A0AAE4VKG7"/>
<protein>
    <recommendedName>
        <fullName evidence="3">Large ribosomal subunit protein uL14</fullName>
    </recommendedName>
</protein>
<dbReference type="EMBL" id="JARGYU010000001">
    <property type="protein sequence ID" value="MDZ5761180.1"/>
    <property type="molecule type" value="Genomic_DNA"/>
</dbReference>
<gene>
    <name evidence="3" type="primary">rplN</name>
    <name evidence="6" type="ORF">Lyticum_00347</name>
</gene>
<dbReference type="NCBIfam" id="TIGR01067">
    <property type="entry name" value="rplN_bact"/>
    <property type="match status" value="1"/>
</dbReference>
<comment type="caution">
    <text evidence="6">The sequence shown here is derived from an EMBL/GenBank/DDBJ whole genome shotgun (WGS) entry which is preliminary data.</text>
</comment>
<proteinExistence type="inferred from homology"/>
<evidence type="ECO:0000256" key="1">
    <source>
        <dbReference type="ARBA" id="ARBA00022980"/>
    </source>
</evidence>
<dbReference type="GO" id="GO:0006412">
    <property type="term" value="P:translation"/>
    <property type="evidence" value="ECO:0007669"/>
    <property type="project" value="UniProtKB-UniRule"/>
</dbReference>
<dbReference type="SUPFAM" id="SSF50193">
    <property type="entry name" value="Ribosomal protein L14"/>
    <property type="match status" value="1"/>
</dbReference>
<evidence type="ECO:0000256" key="3">
    <source>
        <dbReference type="HAMAP-Rule" id="MF_01367"/>
    </source>
</evidence>
<sequence>MCVIKGTLLNVADNTGVHKVKCIDVIRSGDSASVGDLVVVSIRDCSPTSKVKSGSVCRGVLVRTVKEKRRTDGSYIKFDDNAVVLISKDNQPIGTRVFGPVAREVKHAKIVSLAPEVI</sequence>
<dbReference type="GO" id="GO:0015934">
    <property type="term" value="C:large ribosomal subunit"/>
    <property type="evidence" value="ECO:0007669"/>
    <property type="project" value="InterPro"/>
</dbReference>
<evidence type="ECO:0000313" key="7">
    <source>
        <dbReference type="Proteomes" id="UP001289135"/>
    </source>
</evidence>
<dbReference type="HAMAP" id="MF_01367">
    <property type="entry name" value="Ribosomal_uL14"/>
    <property type="match status" value="1"/>
</dbReference>
<reference evidence="6" key="1">
    <citation type="submission" date="2023-02" db="EMBL/GenBank/DDBJ databases">
        <title>Host association and intracellularity evolved multiple times independently in the Rickettsiales.</title>
        <authorList>
            <person name="Castelli M."/>
            <person name="Nardi T."/>
            <person name="Gammuto L."/>
            <person name="Bellinzona G."/>
            <person name="Sabaneyeva E."/>
            <person name="Potekhin A."/>
            <person name="Serra V."/>
            <person name="Petroni G."/>
            <person name="Sassera D."/>
        </authorList>
    </citation>
    <scope>NUCLEOTIDE SEQUENCE</scope>
    <source>
        <strain evidence="6">USBL-36I1</strain>
    </source>
</reference>
<keyword evidence="1 3" id="KW-0689">Ribosomal protein</keyword>
<organism evidence="6 7">
    <name type="scientific">Lyticum sinuosum</name>
    <dbReference type="NCBI Taxonomy" id="1332059"/>
    <lineage>
        <taxon>Bacteria</taxon>
        <taxon>Pseudomonadati</taxon>
        <taxon>Pseudomonadota</taxon>
        <taxon>Alphaproteobacteria</taxon>
        <taxon>Rickettsiales</taxon>
        <taxon>Lyticum</taxon>
    </lineage>
</organism>
<dbReference type="Proteomes" id="UP001289135">
    <property type="component" value="Unassembled WGS sequence"/>
</dbReference>
<dbReference type="SMART" id="SM01374">
    <property type="entry name" value="Ribosomal_L14"/>
    <property type="match status" value="1"/>
</dbReference>
<dbReference type="Pfam" id="PF00238">
    <property type="entry name" value="Ribosomal_L14"/>
    <property type="match status" value="1"/>
</dbReference>
<comment type="subunit">
    <text evidence="3">Part of the 50S ribosomal subunit. Forms a cluster with proteins L3 and L19. In the 70S ribosome, L14 and L19 interact and together make contacts with the 16S rRNA in bridges B5 and B8.</text>
</comment>
<comment type="similarity">
    <text evidence="3 4">Belongs to the universal ribosomal protein uL14 family.</text>
</comment>
<dbReference type="RefSeq" id="WP_322498599.1">
    <property type="nucleotide sequence ID" value="NZ_JARGYU010000001.1"/>
</dbReference>
<dbReference type="PROSITE" id="PS00049">
    <property type="entry name" value="RIBOSOMAL_L14"/>
    <property type="match status" value="1"/>
</dbReference>
<evidence type="ECO:0000256" key="5">
    <source>
        <dbReference type="RuleBase" id="RU003950"/>
    </source>
</evidence>
<dbReference type="Gene3D" id="2.40.150.20">
    <property type="entry name" value="Ribosomal protein L14"/>
    <property type="match status" value="1"/>
</dbReference>
<keyword evidence="7" id="KW-1185">Reference proteome</keyword>
<dbReference type="InterPro" id="IPR036853">
    <property type="entry name" value="Ribosomal_uL14_sf"/>
</dbReference>
<keyword evidence="3 5" id="KW-0694">RNA-binding</keyword>
<dbReference type="PANTHER" id="PTHR11761:SF3">
    <property type="entry name" value="LARGE RIBOSOMAL SUBUNIT PROTEIN UL14M"/>
    <property type="match status" value="1"/>
</dbReference>
<evidence type="ECO:0000256" key="2">
    <source>
        <dbReference type="ARBA" id="ARBA00023274"/>
    </source>
</evidence>
<name>A0AAE4VKG7_9RICK</name>
<evidence type="ECO:0000313" key="6">
    <source>
        <dbReference type="EMBL" id="MDZ5761180.1"/>
    </source>
</evidence>
<dbReference type="PANTHER" id="PTHR11761">
    <property type="entry name" value="50S/60S RIBOSOMAL PROTEIN L14/L23"/>
    <property type="match status" value="1"/>
</dbReference>
<dbReference type="GO" id="GO:0070180">
    <property type="term" value="F:large ribosomal subunit rRNA binding"/>
    <property type="evidence" value="ECO:0007669"/>
    <property type="project" value="TreeGrafter"/>
</dbReference>
<keyword evidence="2 3" id="KW-0687">Ribonucleoprotein</keyword>
<dbReference type="InterPro" id="IPR000218">
    <property type="entry name" value="Ribosomal_uL14"/>
</dbReference>